<dbReference type="EMBL" id="JAPTGB010000020">
    <property type="protein sequence ID" value="MCZ0861315.1"/>
    <property type="molecule type" value="Genomic_DNA"/>
</dbReference>
<reference evidence="15" key="1">
    <citation type="submission" date="2022-12" db="EMBL/GenBank/DDBJ databases">
        <title>Isolation and characterisation of novel Methanocorpusculum spp. from native Australian herbivores indicates the genus is ancestrally host-associated.</title>
        <authorList>
            <person name="Volmer J.G."/>
            <person name="Soo R.M."/>
            <person name="Evans P.N."/>
            <person name="Hoedt E.C."/>
            <person name="Astorga Alsina A.L."/>
            <person name="Woodcroft B.J."/>
            <person name="Tyson G.W."/>
            <person name="Hugenholtz P."/>
            <person name="Morrison M."/>
        </authorList>
    </citation>
    <scope>NUCLEOTIDE SEQUENCE</scope>
    <source>
        <strain evidence="15">MG</strain>
    </source>
</reference>
<evidence type="ECO:0000256" key="5">
    <source>
        <dbReference type="ARBA" id="ARBA00011820"/>
    </source>
</evidence>
<evidence type="ECO:0000256" key="13">
    <source>
        <dbReference type="ARBA" id="ARBA00023270"/>
    </source>
</evidence>
<comment type="similarity">
    <text evidence="4">Belongs to the FBP aldolase/phosphatase family.</text>
</comment>
<comment type="catalytic activity">
    <reaction evidence="1">
        <text>beta-D-fructose 1,6-bisphosphate + H2O = beta-D-fructose 6-phosphate + phosphate</text>
        <dbReference type="Rhea" id="RHEA:11064"/>
        <dbReference type="ChEBI" id="CHEBI:15377"/>
        <dbReference type="ChEBI" id="CHEBI:32966"/>
        <dbReference type="ChEBI" id="CHEBI:43474"/>
        <dbReference type="ChEBI" id="CHEBI:57634"/>
        <dbReference type="EC" id="3.1.3.11"/>
    </reaction>
</comment>
<dbReference type="Pfam" id="PF01950">
    <property type="entry name" value="FBPase_3"/>
    <property type="match status" value="2"/>
</dbReference>
<proteinExistence type="inferred from homology"/>
<dbReference type="RefSeq" id="WP_268925505.1">
    <property type="nucleotide sequence ID" value="NZ_JAPTGB010000020.1"/>
</dbReference>
<accession>A0ABT4IJG5</accession>
<keyword evidence="13" id="KW-0704">Schiff base</keyword>
<evidence type="ECO:0000256" key="11">
    <source>
        <dbReference type="ARBA" id="ARBA00022842"/>
    </source>
</evidence>
<sequence>MATTISVCALPLGGIAGSAAIFPDVLQRAAKVLKEAEGSLLTDSLVTHVADWLVLVMVHGQGGASPLVTALKDAAVAAAAETAGKRRLFSRNEKPVMCGLSFAERESEPFVLFLAGSSAPKFWNPVLLSQFADPFATPSLADGNGFVFCTEDAVMFQTPLDLHRLIAAAKSSAIVGVAADADTPAASAGSGVIMIARAECPCPTTAELCGVFARPRISPEGVFCPVSLCDGRTVANGVVPVVALGFSVADGKLSGPVDLFDNPAFDAARNAAGKLSGYL</sequence>
<evidence type="ECO:0000313" key="15">
    <source>
        <dbReference type="EMBL" id="MCZ0861315.1"/>
    </source>
</evidence>
<dbReference type="PANTHER" id="PTHR38341">
    <property type="entry name" value="FRUCTOSE-1,6-BISPHOSPHATE ALDOLASE/PHOSPHATASE"/>
    <property type="match status" value="1"/>
</dbReference>
<organism evidence="15 16">
    <name type="scientific">Methanocorpusculum petauri</name>
    <dbReference type="NCBI Taxonomy" id="3002863"/>
    <lineage>
        <taxon>Archaea</taxon>
        <taxon>Methanobacteriati</taxon>
        <taxon>Methanobacteriota</taxon>
        <taxon>Stenosarchaea group</taxon>
        <taxon>Methanomicrobia</taxon>
        <taxon>Methanomicrobiales</taxon>
        <taxon>Methanocorpusculaceae</taxon>
        <taxon>Methanocorpusculum</taxon>
    </lineage>
</organism>
<dbReference type="PANTHER" id="PTHR38341:SF1">
    <property type="entry name" value="FRUCTOSE-1,6-BISPHOSPHATE ALDOLASE_PHOSPHATASE"/>
    <property type="match status" value="1"/>
</dbReference>
<evidence type="ECO:0000313" key="16">
    <source>
        <dbReference type="Proteomes" id="UP001141422"/>
    </source>
</evidence>
<gene>
    <name evidence="15" type="ORF">O0S10_08800</name>
</gene>
<comment type="caution">
    <text evidence="15">The sequence shown here is derived from an EMBL/GenBank/DDBJ whole genome shotgun (WGS) entry which is preliminary data.</text>
</comment>
<evidence type="ECO:0000256" key="14">
    <source>
        <dbReference type="ARBA" id="ARBA00023277"/>
    </source>
</evidence>
<name>A0ABT4IJG5_9EURY</name>
<evidence type="ECO:0000256" key="10">
    <source>
        <dbReference type="ARBA" id="ARBA00022801"/>
    </source>
</evidence>
<evidence type="ECO:0000256" key="4">
    <source>
        <dbReference type="ARBA" id="ARBA00010693"/>
    </source>
</evidence>
<keyword evidence="11" id="KW-0460">Magnesium</keyword>
<comment type="subunit">
    <text evidence="5">Homooctamer; dimer of tetramers.</text>
</comment>
<evidence type="ECO:0000256" key="9">
    <source>
        <dbReference type="ARBA" id="ARBA00022723"/>
    </source>
</evidence>
<dbReference type="SUPFAM" id="SSF111249">
    <property type="entry name" value="Sulfolobus fructose-1,6-bisphosphatase-like"/>
    <property type="match status" value="1"/>
</dbReference>
<dbReference type="InterPro" id="IPR002803">
    <property type="entry name" value="FBPase_V"/>
</dbReference>
<keyword evidence="8" id="KW-0312">Gluconeogenesis</keyword>
<evidence type="ECO:0000256" key="7">
    <source>
        <dbReference type="ARBA" id="ARBA00018635"/>
    </source>
</evidence>
<evidence type="ECO:0000256" key="3">
    <source>
        <dbReference type="ARBA" id="ARBA00004742"/>
    </source>
</evidence>
<keyword evidence="12" id="KW-0456">Lyase</keyword>
<dbReference type="EC" id="3.1.3.11" evidence="6"/>
<evidence type="ECO:0000256" key="2">
    <source>
        <dbReference type="ARBA" id="ARBA00001946"/>
    </source>
</evidence>
<comment type="pathway">
    <text evidence="3">Carbohydrate biosynthesis; gluconeogenesis.</text>
</comment>
<evidence type="ECO:0000256" key="8">
    <source>
        <dbReference type="ARBA" id="ARBA00022432"/>
    </source>
</evidence>
<dbReference type="InterPro" id="IPR036076">
    <property type="entry name" value="FBPase_V_sf"/>
</dbReference>
<comment type="cofactor">
    <cofactor evidence="2">
        <name>Mg(2+)</name>
        <dbReference type="ChEBI" id="CHEBI:18420"/>
    </cofactor>
</comment>
<protein>
    <recommendedName>
        <fullName evidence="7">Fructose-1,6-bisphosphate aldolase/phosphatase</fullName>
        <ecNumber evidence="6">3.1.3.11</ecNumber>
    </recommendedName>
</protein>
<keyword evidence="16" id="KW-1185">Reference proteome</keyword>
<keyword evidence="14" id="KW-0119">Carbohydrate metabolism</keyword>
<dbReference type="Proteomes" id="UP001141422">
    <property type="component" value="Unassembled WGS sequence"/>
</dbReference>
<evidence type="ECO:0000256" key="6">
    <source>
        <dbReference type="ARBA" id="ARBA00013093"/>
    </source>
</evidence>
<evidence type="ECO:0000256" key="1">
    <source>
        <dbReference type="ARBA" id="ARBA00001273"/>
    </source>
</evidence>
<evidence type="ECO:0000256" key="12">
    <source>
        <dbReference type="ARBA" id="ARBA00023239"/>
    </source>
</evidence>
<keyword evidence="10" id="KW-0378">Hydrolase</keyword>
<keyword evidence="9" id="KW-0479">Metal-binding</keyword>